<evidence type="ECO:0000256" key="3">
    <source>
        <dbReference type="SAM" id="MobiDB-lite"/>
    </source>
</evidence>
<evidence type="ECO:0000259" key="4">
    <source>
        <dbReference type="SMART" id="SM00322"/>
    </source>
</evidence>
<dbReference type="GO" id="GO:0045727">
    <property type="term" value="P:positive regulation of translation"/>
    <property type="evidence" value="ECO:0007669"/>
    <property type="project" value="TreeGrafter"/>
</dbReference>
<dbReference type="InterPro" id="IPR036612">
    <property type="entry name" value="KH_dom_type_1_sf"/>
</dbReference>
<dbReference type="InterPro" id="IPR004087">
    <property type="entry name" value="KH_dom"/>
</dbReference>
<feature type="domain" description="K Homology" evidence="4">
    <location>
        <begin position="396"/>
        <end position="504"/>
    </location>
</feature>
<feature type="region of interest" description="Disordered" evidence="3">
    <location>
        <begin position="74"/>
        <end position="120"/>
    </location>
</feature>
<reference evidence="5" key="1">
    <citation type="submission" date="2021-01" db="EMBL/GenBank/DDBJ databases">
        <authorList>
            <person name="Corre E."/>
            <person name="Pelletier E."/>
            <person name="Niang G."/>
            <person name="Scheremetjew M."/>
            <person name="Finn R."/>
            <person name="Kale V."/>
            <person name="Holt S."/>
            <person name="Cochrane G."/>
            <person name="Meng A."/>
            <person name="Brown T."/>
            <person name="Cohen L."/>
        </authorList>
    </citation>
    <scope>NUCLEOTIDE SEQUENCE</scope>
    <source>
        <strain evidence="5">CCMP3278</strain>
    </source>
</reference>
<dbReference type="AlphaFoldDB" id="A0A7S0ZIZ1"/>
<dbReference type="GO" id="GO:0005634">
    <property type="term" value="C:nucleus"/>
    <property type="evidence" value="ECO:0007669"/>
    <property type="project" value="TreeGrafter"/>
</dbReference>
<dbReference type="GO" id="GO:0048513">
    <property type="term" value="P:animal organ development"/>
    <property type="evidence" value="ECO:0007669"/>
    <property type="project" value="TreeGrafter"/>
</dbReference>
<dbReference type="Gene3D" id="3.30.1370.10">
    <property type="entry name" value="K Homology domain, type 1"/>
    <property type="match status" value="1"/>
</dbReference>
<dbReference type="PANTHER" id="PTHR10603">
    <property type="entry name" value="FRAGILE X MENTAL RETARDATION SYNDROME-RELATED PROTEIN"/>
    <property type="match status" value="1"/>
</dbReference>
<protein>
    <recommendedName>
        <fullName evidence="4">K Homology domain-containing protein</fullName>
    </recommendedName>
</protein>
<feature type="coiled-coil region" evidence="2">
    <location>
        <begin position="502"/>
        <end position="529"/>
    </location>
</feature>
<evidence type="ECO:0000313" key="5">
    <source>
        <dbReference type="EMBL" id="CAD8823331.1"/>
    </source>
</evidence>
<dbReference type="GO" id="GO:0010494">
    <property type="term" value="C:cytoplasmic stress granule"/>
    <property type="evidence" value="ECO:0007669"/>
    <property type="project" value="TreeGrafter"/>
</dbReference>
<sequence>MLFWRVKSKNRMEKELLGWGVDLGAVGNVGISYENVLEVLEPEERAYYVVRVLDVNEVGNKYKVQCLSGIEKQESSITNDDDNENESDSNLKNEKIGSQNNEEPNCDENEEDEELYHGEQPQWVPKSCVSFRQEPVSRVDFENRSEFRYSSAAHKRALVNNGTEGLHYFEPQEGDALEVRCRETASGPIGFREGYLNAIIDGFYHITYPDGSDEMVERERIRAAGFRTPADFVKQSFQIPESLVSAVLSTKDTLEELQFSLGVQRIFVEGYNTKNPKISVVGEMKQMKNVPLAIEIHCKRAADFARLSGLERRLNARLQNAKLQRETAVSLVFDVAPDVIGSCIGKNGVHLKAAQRLPGVVSVRVEDLDGFHRIEIMAETEEAAEAARDLVDHIRVRIHVSREEIGPLIGKKGVHLREIEQRAAVSKFILVEFEDDAANKNSKSIEDPNTSTDGMLSPVTSLKDEDASDKVSLGSLTVEVPYFETVGPRKQVAFAMQLFNMHRTYLSKQRELENKVKELRDSLAKLGAA</sequence>
<dbReference type="SMART" id="SM00322">
    <property type="entry name" value="KH"/>
    <property type="match status" value="2"/>
</dbReference>
<organism evidence="5">
    <name type="scientific">Timspurckia oligopyrenoides</name>
    <dbReference type="NCBI Taxonomy" id="708627"/>
    <lineage>
        <taxon>Eukaryota</taxon>
        <taxon>Rhodophyta</taxon>
        <taxon>Bangiophyceae</taxon>
        <taxon>Porphyridiales</taxon>
        <taxon>Porphyridiaceae</taxon>
        <taxon>Timspurckia</taxon>
    </lineage>
</organism>
<dbReference type="GO" id="GO:0003730">
    <property type="term" value="F:mRNA 3'-UTR binding"/>
    <property type="evidence" value="ECO:0007669"/>
    <property type="project" value="TreeGrafter"/>
</dbReference>
<dbReference type="PANTHER" id="PTHR10603:SF7">
    <property type="entry name" value="FRAGILE X MESSENGER RIBONUCLEOPROTEIN 1 HOMOLOG"/>
    <property type="match status" value="1"/>
</dbReference>
<dbReference type="EMBL" id="HBFP01010739">
    <property type="protein sequence ID" value="CAD8823331.1"/>
    <property type="molecule type" value="Transcribed_RNA"/>
</dbReference>
<dbReference type="GO" id="GO:0043488">
    <property type="term" value="P:regulation of mRNA stability"/>
    <property type="evidence" value="ECO:0007669"/>
    <property type="project" value="TreeGrafter"/>
</dbReference>
<dbReference type="InterPro" id="IPR040148">
    <property type="entry name" value="FMR1"/>
</dbReference>
<dbReference type="GO" id="GO:0045182">
    <property type="term" value="F:translation regulator activity"/>
    <property type="evidence" value="ECO:0007669"/>
    <property type="project" value="TreeGrafter"/>
</dbReference>
<evidence type="ECO:0000256" key="2">
    <source>
        <dbReference type="SAM" id="Coils"/>
    </source>
</evidence>
<accession>A0A7S0ZIZ1</accession>
<feature type="compositionally biased region" description="Acidic residues" evidence="3">
    <location>
        <begin position="104"/>
        <end position="114"/>
    </location>
</feature>
<dbReference type="GO" id="GO:0051028">
    <property type="term" value="P:mRNA transport"/>
    <property type="evidence" value="ECO:0007669"/>
    <property type="project" value="TreeGrafter"/>
</dbReference>
<evidence type="ECO:0000256" key="1">
    <source>
        <dbReference type="PROSITE-ProRule" id="PRU00117"/>
    </source>
</evidence>
<keyword evidence="2" id="KW-0175">Coiled coil</keyword>
<gene>
    <name evidence="5" type="ORF">TOLI1172_LOCUS7727</name>
</gene>
<dbReference type="PROSITE" id="PS50084">
    <property type="entry name" value="KH_TYPE_1"/>
    <property type="match status" value="2"/>
</dbReference>
<keyword evidence="1" id="KW-0694">RNA-binding</keyword>
<dbReference type="SUPFAM" id="SSF54791">
    <property type="entry name" value="Eukaryotic type KH-domain (KH-domain type I)"/>
    <property type="match status" value="1"/>
</dbReference>
<feature type="domain" description="K Homology" evidence="4">
    <location>
        <begin position="327"/>
        <end position="395"/>
    </location>
</feature>
<proteinExistence type="predicted"/>
<name>A0A7S0ZIZ1_9RHOD</name>